<proteinExistence type="predicted"/>
<keyword evidence="9" id="KW-1185">Reference proteome</keyword>
<evidence type="ECO:0000313" key="9">
    <source>
        <dbReference type="Proteomes" id="UP000664417"/>
    </source>
</evidence>
<evidence type="ECO:0000256" key="5">
    <source>
        <dbReference type="SAM" id="MobiDB-lite"/>
    </source>
</evidence>
<dbReference type="PANTHER" id="PTHR11493">
    <property type="entry name" value="SULFITE REDUCTASE [NADPH] SUBUNIT BETA-RELATED"/>
    <property type="match status" value="1"/>
</dbReference>
<sequence>MSKKPFEPQLRTPLEEQSKEEHNKRNSDGMRGTLGADIRDGERQDIAWESEQLAKSYGIYLEFNRAKTGKEKDWFYMIRLGIPGGGPITPQQWAVIDAIGSEYGANPEGYGSIRLTTRENVQFHWIKKEHVVPLIQRSAEQGLLSLNGCGDNVRNVMACPFSRNSPDFDAHAWAAKVADYFQLPAQPFIQIFAIDPNQIREDNAAEAAAVKGKTRFEYGPGLLNRKFKIAFGAVHRNADGILENDNCTELRTHDMGVSPVIENNQVSGFQIYIGGGQGEKNGKPSGAMLGKPVGVVNEENLLAAMDAVVQVHQTWGDRANRHWARLKYVVKKQGIDWYRDRMHEILDFELGAPIEDHDVGARELHHGWQVDPITGLDAYCAFIENGRLIDNSPNGRLKTMAREVALKFDTPLFITPNQDLVFSGIAREQRAAFEAALAEYGYGQRNGVAYSTLRKNSGACVGRSTCRLAYTESEQFEPELIDALEGLGWADYDSSIGITGCERQCFRPATKAIGLVGSGNNRYQFKLLGTEDGRHQGQPVIDNDLVYLKSVPRDQVAVLINVLYSWHRAEGEDGETFGYFIRRKGLSAVVAYLKEREETAALLAKPLKNLTALV</sequence>
<feature type="region of interest" description="Disordered" evidence="5">
    <location>
        <begin position="1"/>
        <end position="38"/>
    </location>
</feature>
<dbReference type="GO" id="GO:0020037">
    <property type="term" value="F:heme binding"/>
    <property type="evidence" value="ECO:0007669"/>
    <property type="project" value="InterPro"/>
</dbReference>
<dbReference type="Proteomes" id="UP000664417">
    <property type="component" value="Unassembled WGS sequence"/>
</dbReference>
<dbReference type="PANTHER" id="PTHR11493:SF54">
    <property type="entry name" value="ANAEROBIC SULFITE REDUCTASE SUBUNIT C"/>
    <property type="match status" value="1"/>
</dbReference>
<feature type="compositionally biased region" description="Basic and acidic residues" evidence="5">
    <location>
        <begin position="13"/>
        <end position="28"/>
    </location>
</feature>
<dbReference type="EMBL" id="JAFREP010000004">
    <property type="protein sequence ID" value="MBO1318131.1"/>
    <property type="molecule type" value="Genomic_DNA"/>
</dbReference>
<evidence type="ECO:0000256" key="2">
    <source>
        <dbReference type="ARBA" id="ARBA00022723"/>
    </source>
</evidence>
<protein>
    <submittedName>
        <fullName evidence="8">Uncharacterized protein</fullName>
    </submittedName>
</protein>
<feature type="domain" description="Nitrite/sulphite reductase 4Fe-4S" evidence="6">
    <location>
        <begin position="149"/>
        <end position="343"/>
    </location>
</feature>
<dbReference type="SUPFAM" id="SSF55124">
    <property type="entry name" value="Nitrite/Sulfite reductase N-terminal domain-like"/>
    <property type="match status" value="2"/>
</dbReference>
<dbReference type="InterPro" id="IPR045169">
    <property type="entry name" value="NO2/SO3_Rdtase_4Fe4S_prot"/>
</dbReference>
<evidence type="ECO:0000256" key="3">
    <source>
        <dbReference type="ARBA" id="ARBA00023004"/>
    </source>
</evidence>
<dbReference type="Pfam" id="PF01077">
    <property type="entry name" value="NIR_SIR"/>
    <property type="match status" value="1"/>
</dbReference>
<evidence type="ECO:0000313" key="8">
    <source>
        <dbReference type="EMBL" id="MBO1318131.1"/>
    </source>
</evidence>
<dbReference type="InterPro" id="IPR006067">
    <property type="entry name" value="NO2/SO3_Rdtase_4Fe4S_dom"/>
</dbReference>
<keyword evidence="1" id="KW-0004">4Fe-4S</keyword>
<keyword evidence="2" id="KW-0479">Metal-binding</keyword>
<comment type="caution">
    <text evidence="8">The sequence shown here is derived from an EMBL/GenBank/DDBJ whole genome shotgun (WGS) entry which is preliminary data.</text>
</comment>
<dbReference type="RefSeq" id="WP_207857736.1">
    <property type="nucleotide sequence ID" value="NZ_JAFREP010000004.1"/>
</dbReference>
<feature type="domain" description="Nitrite/Sulfite reductase ferredoxin-like" evidence="7">
    <location>
        <begin position="70"/>
        <end position="139"/>
    </location>
</feature>
<dbReference type="Gene3D" id="3.30.413.10">
    <property type="entry name" value="Sulfite Reductase Hemoprotein, domain 1"/>
    <property type="match status" value="2"/>
</dbReference>
<evidence type="ECO:0000259" key="6">
    <source>
        <dbReference type="Pfam" id="PF01077"/>
    </source>
</evidence>
<dbReference type="Pfam" id="PF03460">
    <property type="entry name" value="NIR_SIR_ferr"/>
    <property type="match status" value="1"/>
</dbReference>
<keyword evidence="3" id="KW-0408">Iron</keyword>
<evidence type="ECO:0000259" key="7">
    <source>
        <dbReference type="Pfam" id="PF03460"/>
    </source>
</evidence>
<organism evidence="8 9">
    <name type="scientific">Acanthopleuribacter pedis</name>
    <dbReference type="NCBI Taxonomy" id="442870"/>
    <lineage>
        <taxon>Bacteria</taxon>
        <taxon>Pseudomonadati</taxon>
        <taxon>Acidobacteriota</taxon>
        <taxon>Holophagae</taxon>
        <taxon>Acanthopleuribacterales</taxon>
        <taxon>Acanthopleuribacteraceae</taxon>
        <taxon>Acanthopleuribacter</taxon>
    </lineage>
</organism>
<evidence type="ECO:0000256" key="4">
    <source>
        <dbReference type="ARBA" id="ARBA00023014"/>
    </source>
</evidence>
<dbReference type="GO" id="GO:0051539">
    <property type="term" value="F:4 iron, 4 sulfur cluster binding"/>
    <property type="evidence" value="ECO:0007669"/>
    <property type="project" value="UniProtKB-KW"/>
</dbReference>
<dbReference type="GO" id="GO:0016491">
    <property type="term" value="F:oxidoreductase activity"/>
    <property type="evidence" value="ECO:0007669"/>
    <property type="project" value="InterPro"/>
</dbReference>
<dbReference type="Gene3D" id="3.90.480.10">
    <property type="entry name" value="Sulfite Reductase Hemoprotein,Domain 2"/>
    <property type="match status" value="1"/>
</dbReference>
<gene>
    <name evidence="8" type="ORF">J3U88_06675</name>
</gene>
<dbReference type="InterPro" id="IPR045854">
    <property type="entry name" value="NO2/SO3_Rdtase_4Fe4S_sf"/>
</dbReference>
<name>A0A8J7QBW0_9BACT</name>
<reference evidence="8" key="1">
    <citation type="submission" date="2021-03" db="EMBL/GenBank/DDBJ databases">
        <authorList>
            <person name="Wang G."/>
        </authorList>
    </citation>
    <scope>NUCLEOTIDE SEQUENCE</scope>
    <source>
        <strain evidence="8">KCTC 12899</strain>
    </source>
</reference>
<evidence type="ECO:0000256" key="1">
    <source>
        <dbReference type="ARBA" id="ARBA00022485"/>
    </source>
</evidence>
<dbReference type="InterPro" id="IPR005117">
    <property type="entry name" value="NiRdtase/SiRdtase_haem-b_fer"/>
</dbReference>
<dbReference type="GO" id="GO:0046872">
    <property type="term" value="F:metal ion binding"/>
    <property type="evidence" value="ECO:0007669"/>
    <property type="project" value="UniProtKB-KW"/>
</dbReference>
<keyword evidence="4" id="KW-0411">Iron-sulfur</keyword>
<dbReference type="AlphaFoldDB" id="A0A8J7QBW0"/>
<dbReference type="InterPro" id="IPR036136">
    <property type="entry name" value="Nit/Sulf_reduc_fer-like_dom_sf"/>
</dbReference>
<accession>A0A8J7QBW0</accession>
<dbReference type="SUPFAM" id="SSF56014">
    <property type="entry name" value="Nitrite and sulphite reductase 4Fe-4S domain-like"/>
    <property type="match status" value="2"/>
</dbReference>